<protein>
    <submittedName>
        <fullName evidence="4">ATP-dependent endonuclease</fullName>
    </submittedName>
</protein>
<dbReference type="SUPFAM" id="SSF52540">
    <property type="entry name" value="P-loop containing nucleoside triphosphate hydrolases"/>
    <property type="match status" value="1"/>
</dbReference>
<keyword evidence="4" id="KW-0378">Hydrolase</keyword>
<dbReference type="Gene3D" id="3.40.50.300">
    <property type="entry name" value="P-loop containing nucleotide triphosphate hydrolases"/>
    <property type="match status" value="3"/>
</dbReference>
<name>A0A250FSB7_9FLAO</name>
<dbReference type="InterPro" id="IPR027417">
    <property type="entry name" value="P-loop_NTPase"/>
</dbReference>
<proteinExistence type="predicted"/>
<dbReference type="GeneID" id="84808715"/>
<keyword evidence="2" id="KW-0067">ATP-binding</keyword>
<dbReference type="GO" id="GO:0005524">
    <property type="term" value="F:ATP binding"/>
    <property type="evidence" value="ECO:0007669"/>
    <property type="project" value="UniProtKB-KW"/>
</dbReference>
<dbReference type="PANTHER" id="PTHR43788:SF6">
    <property type="entry name" value="DNA HELICASE B"/>
    <property type="match status" value="1"/>
</dbReference>
<dbReference type="AlphaFoldDB" id="A0A250FSB7"/>
<keyword evidence="4" id="KW-0255">Endonuclease</keyword>
<evidence type="ECO:0000256" key="1">
    <source>
        <dbReference type="ARBA" id="ARBA00022741"/>
    </source>
</evidence>
<dbReference type="GO" id="GO:0003678">
    <property type="term" value="F:DNA helicase activity"/>
    <property type="evidence" value="ECO:0007669"/>
    <property type="project" value="UniProtKB-ARBA"/>
</dbReference>
<dbReference type="OrthoDB" id="9803432at2"/>
<evidence type="ECO:0000259" key="3">
    <source>
        <dbReference type="Pfam" id="PF13538"/>
    </source>
</evidence>
<dbReference type="Proteomes" id="UP000217250">
    <property type="component" value="Chromosome"/>
</dbReference>
<dbReference type="EMBL" id="CP022386">
    <property type="protein sequence ID" value="ATA87305.1"/>
    <property type="molecule type" value="Genomic_DNA"/>
</dbReference>
<dbReference type="RefSeq" id="WP_095910580.1">
    <property type="nucleotide sequence ID" value="NZ_CP022386.1"/>
</dbReference>
<accession>A0A250FSB7</accession>
<evidence type="ECO:0000313" key="4">
    <source>
        <dbReference type="EMBL" id="ATA87305.1"/>
    </source>
</evidence>
<feature type="domain" description="UvrD-like helicase C-terminal" evidence="3">
    <location>
        <begin position="409"/>
        <end position="459"/>
    </location>
</feature>
<dbReference type="Gene3D" id="2.30.30.940">
    <property type="match status" value="1"/>
</dbReference>
<evidence type="ECO:0000313" key="5">
    <source>
        <dbReference type="Proteomes" id="UP000217250"/>
    </source>
</evidence>
<reference evidence="5" key="1">
    <citation type="submission" date="2017-06" db="EMBL/GenBank/DDBJ databases">
        <title>Capnocytophaga spp. assemblies.</title>
        <authorList>
            <person name="Gulvik C.A."/>
        </authorList>
    </citation>
    <scope>NUCLEOTIDE SEQUENCE [LARGE SCALE GENOMIC DNA]</scope>
    <source>
        <strain evidence="5">H1496</strain>
    </source>
</reference>
<dbReference type="InterPro" id="IPR027785">
    <property type="entry name" value="UvrD-like_helicase_C"/>
</dbReference>
<keyword evidence="4" id="KW-0540">Nuclease</keyword>
<keyword evidence="1" id="KW-0547">Nucleotide-binding</keyword>
<dbReference type="CDD" id="cd18809">
    <property type="entry name" value="SF1_C_RecD"/>
    <property type="match status" value="1"/>
</dbReference>
<evidence type="ECO:0000256" key="2">
    <source>
        <dbReference type="ARBA" id="ARBA00022840"/>
    </source>
</evidence>
<dbReference type="InterPro" id="IPR050534">
    <property type="entry name" value="Coronavir_polyprotein_1ab"/>
</dbReference>
<dbReference type="GO" id="GO:0004519">
    <property type="term" value="F:endonuclease activity"/>
    <property type="evidence" value="ECO:0007669"/>
    <property type="project" value="UniProtKB-KW"/>
</dbReference>
<dbReference type="Pfam" id="PF13604">
    <property type="entry name" value="AAA_30"/>
    <property type="match status" value="1"/>
</dbReference>
<sequence length="469" mass="53686">MDASDIYDLLLSHFSWEPTESQEVVLEELAEFFSQEEEEQKLFLLRGFAGTGKTTLVNTLVKTLKELSVRVVLLAPTGRAAKVIASYAGQKAFTVHKCIYRPMGEGGDFSFTLRDNKASHTLFIVDEASMIGEEASFAGRSLLSDLIEFVYTGDHCYLMLIGDSAQLPPVHTSMSPALDYERLSFYYHKEVSEGILTDVVRQAKKSGILYNATRLRKRIEKFKDNFRIRTSPFTDVIPLQTSYDLEEALMEAYNQCGVEETCFIVRSNKRAVEYNQQIRKVVFEYDAPLSVGDLLMVVKNNYRWVDSTSQAGFIANGDTVEVLEISHVEKRYGFTFAHILVRLLDYPELDPIETIVFLDTLESPLPALSSEEQNNLYRAIMQEYNKQTGQIAPLNMKLHPYYNALQVKYAYTITCHKSQGGQWERVFVEKPFLPEGQSVAYFRWLYTALTRAKKKVYLINFPYEEIISE</sequence>
<dbReference type="KEGG" id="cgh:CGC50_09125"/>
<dbReference type="PANTHER" id="PTHR43788">
    <property type="entry name" value="DNA2/NAM7 HELICASE FAMILY MEMBER"/>
    <property type="match status" value="1"/>
</dbReference>
<gene>
    <name evidence="4" type="ORF">CGC50_09125</name>
</gene>
<dbReference type="CDD" id="cd17933">
    <property type="entry name" value="DEXSc_RecD-like"/>
    <property type="match status" value="1"/>
</dbReference>
<organism evidence="4 5">
    <name type="scientific">Capnocytophaga gingivalis</name>
    <dbReference type="NCBI Taxonomy" id="1017"/>
    <lineage>
        <taxon>Bacteria</taxon>
        <taxon>Pseudomonadati</taxon>
        <taxon>Bacteroidota</taxon>
        <taxon>Flavobacteriia</taxon>
        <taxon>Flavobacteriales</taxon>
        <taxon>Flavobacteriaceae</taxon>
        <taxon>Capnocytophaga</taxon>
    </lineage>
</organism>
<dbReference type="Pfam" id="PF13538">
    <property type="entry name" value="UvrD_C_2"/>
    <property type="match status" value="1"/>
</dbReference>